<feature type="region of interest" description="Disordered" evidence="1">
    <location>
        <begin position="66"/>
        <end position="86"/>
    </location>
</feature>
<evidence type="ECO:0000256" key="1">
    <source>
        <dbReference type="SAM" id="MobiDB-lite"/>
    </source>
</evidence>
<protein>
    <submittedName>
        <fullName evidence="3">Uncharacterized protein</fullName>
    </submittedName>
</protein>
<keyword evidence="2" id="KW-1185">Reference proteome</keyword>
<reference evidence="3" key="1">
    <citation type="submission" date="2022-11" db="UniProtKB">
        <authorList>
            <consortium name="WormBaseParasite"/>
        </authorList>
    </citation>
    <scope>IDENTIFICATION</scope>
</reference>
<dbReference type="Proteomes" id="UP000887565">
    <property type="component" value="Unplaced"/>
</dbReference>
<name>A0A915JGG3_ROMCU</name>
<organism evidence="2 3">
    <name type="scientific">Romanomermis culicivorax</name>
    <name type="common">Nematode worm</name>
    <dbReference type="NCBI Taxonomy" id="13658"/>
    <lineage>
        <taxon>Eukaryota</taxon>
        <taxon>Metazoa</taxon>
        <taxon>Ecdysozoa</taxon>
        <taxon>Nematoda</taxon>
        <taxon>Enoplea</taxon>
        <taxon>Dorylaimia</taxon>
        <taxon>Mermithida</taxon>
        <taxon>Mermithoidea</taxon>
        <taxon>Mermithidae</taxon>
        <taxon>Romanomermis</taxon>
    </lineage>
</organism>
<evidence type="ECO:0000313" key="2">
    <source>
        <dbReference type="Proteomes" id="UP000887565"/>
    </source>
</evidence>
<dbReference type="AlphaFoldDB" id="A0A915JGG3"/>
<sequence>MGVDRFFVDDNEKKGLLTSKQHILKPTLVEYKSSHSSTFIYGKTTRRTSLTESSPNAEYSLLRSSNNSTNLAGNQPRIPFNSPIQQCSSRMDRIVKMSLRRKPNSSSSRRSKSRRARARFRRFFWMAR</sequence>
<evidence type="ECO:0000313" key="3">
    <source>
        <dbReference type="WBParaSite" id="nRc.2.0.1.t25072-RA"/>
    </source>
</evidence>
<proteinExistence type="predicted"/>
<dbReference type="WBParaSite" id="nRc.2.0.1.t25072-RA">
    <property type="protein sequence ID" value="nRc.2.0.1.t25072-RA"/>
    <property type="gene ID" value="nRc.2.0.1.g25072"/>
</dbReference>
<accession>A0A915JGG3</accession>